<gene>
    <name evidence="1" type="ORF">DQQ10_20505</name>
</gene>
<dbReference type="OrthoDB" id="9151249at2"/>
<dbReference type="Proteomes" id="UP000251889">
    <property type="component" value="Unassembled WGS sequence"/>
</dbReference>
<reference evidence="1 2" key="1">
    <citation type="submission" date="2018-06" db="EMBL/GenBank/DDBJ databases">
        <title>Chryseolinea flavus sp. nov., a member of the phylum Bacteroidetes isolated from soil.</title>
        <authorList>
            <person name="Li Y."/>
            <person name="Wang J."/>
        </authorList>
    </citation>
    <scope>NUCLEOTIDE SEQUENCE [LARGE SCALE GENOMIC DNA]</scope>
    <source>
        <strain evidence="1 2">SDU1-6</strain>
    </source>
</reference>
<evidence type="ECO:0008006" key="3">
    <source>
        <dbReference type="Google" id="ProtNLM"/>
    </source>
</evidence>
<sequence length="205" mass="23595">MTSAKDFWNWFEKNSAKYFFLNQIESEEERERLLDDFLNKLHAYSPKLYFEIGGHPDETQDLIITAGGNLDYFSKVEELVSQTPKLQHWKVIAFKPPSQENFVIEYKGVKIDPSKAWFLPLEREDEPDMLGLRICTAGYAPSKENEFINAAYLALDSILGEKSTALNVQHVEVDDLPENPEEGGLMNLTELPEYITWKKSKAAKK</sequence>
<evidence type="ECO:0000313" key="1">
    <source>
        <dbReference type="EMBL" id="RAV99276.1"/>
    </source>
</evidence>
<name>A0A364Y061_9BACT</name>
<dbReference type="RefSeq" id="WP_112748790.1">
    <property type="nucleotide sequence ID" value="NZ_QMFY01000012.1"/>
</dbReference>
<proteinExistence type="predicted"/>
<protein>
    <recommendedName>
        <fullName evidence="3">DUF695 domain-containing protein</fullName>
    </recommendedName>
</protein>
<dbReference type="EMBL" id="QMFY01000012">
    <property type="protein sequence ID" value="RAV99276.1"/>
    <property type="molecule type" value="Genomic_DNA"/>
</dbReference>
<evidence type="ECO:0000313" key="2">
    <source>
        <dbReference type="Proteomes" id="UP000251889"/>
    </source>
</evidence>
<accession>A0A364Y061</accession>
<comment type="caution">
    <text evidence="1">The sequence shown here is derived from an EMBL/GenBank/DDBJ whole genome shotgun (WGS) entry which is preliminary data.</text>
</comment>
<keyword evidence="2" id="KW-1185">Reference proteome</keyword>
<dbReference type="AlphaFoldDB" id="A0A364Y061"/>
<organism evidence="1 2">
    <name type="scientific">Pseudochryseolinea flava</name>
    <dbReference type="NCBI Taxonomy" id="2059302"/>
    <lineage>
        <taxon>Bacteria</taxon>
        <taxon>Pseudomonadati</taxon>
        <taxon>Bacteroidota</taxon>
        <taxon>Cytophagia</taxon>
        <taxon>Cytophagales</taxon>
        <taxon>Fulvivirgaceae</taxon>
        <taxon>Pseudochryseolinea</taxon>
    </lineage>
</organism>